<sequence length="87" mass="8624">MRICVQRRTRHTAKPVARRIATVALVALAATASASTAMAAEPAQGAAQGRTAAGVTGAAAGLVASTLKLFGLGDVVIVSPNGNTWGP</sequence>
<accession>A0ABU2W9B8</accession>
<dbReference type="EMBL" id="JAVRFG010000040">
    <property type="protein sequence ID" value="MDT0493906.1"/>
    <property type="molecule type" value="Genomic_DNA"/>
</dbReference>
<dbReference type="RefSeq" id="WP_107424384.1">
    <property type="nucleotide sequence ID" value="NZ_JAVRFG010000040.1"/>
</dbReference>
<keyword evidence="1" id="KW-0732">Signal</keyword>
<name>A0ABU2W9B8_9ACTN</name>
<feature type="signal peptide" evidence="1">
    <location>
        <begin position="1"/>
        <end position="39"/>
    </location>
</feature>
<evidence type="ECO:0000313" key="3">
    <source>
        <dbReference type="Proteomes" id="UP001180556"/>
    </source>
</evidence>
<proteinExistence type="predicted"/>
<keyword evidence="3" id="KW-1185">Reference proteome</keyword>
<feature type="chain" id="PRO_5045175123" evidence="1">
    <location>
        <begin position="40"/>
        <end position="87"/>
    </location>
</feature>
<reference evidence="3" key="1">
    <citation type="submission" date="2023-07" db="EMBL/GenBank/DDBJ databases">
        <title>30 novel species of actinomycetes from the DSMZ collection.</title>
        <authorList>
            <person name="Nouioui I."/>
        </authorList>
    </citation>
    <scope>NUCLEOTIDE SEQUENCE [LARGE SCALE GENOMIC DNA]</scope>
    <source>
        <strain evidence="3">DSM 40932</strain>
    </source>
</reference>
<comment type="caution">
    <text evidence="2">The sequence shown here is derived from an EMBL/GenBank/DDBJ whole genome shotgun (WGS) entry which is preliminary data.</text>
</comment>
<evidence type="ECO:0000313" key="2">
    <source>
        <dbReference type="EMBL" id="MDT0493906.1"/>
    </source>
</evidence>
<protein>
    <submittedName>
        <fullName evidence="2">Uncharacterized protein</fullName>
    </submittedName>
</protein>
<evidence type="ECO:0000256" key="1">
    <source>
        <dbReference type="SAM" id="SignalP"/>
    </source>
</evidence>
<dbReference type="Proteomes" id="UP001180556">
    <property type="component" value="Unassembled WGS sequence"/>
</dbReference>
<gene>
    <name evidence="2" type="ORF">RM717_25715</name>
</gene>
<organism evidence="2 3">
    <name type="scientific">Streptomyces stephensoniae</name>
    <dbReference type="NCBI Taxonomy" id="3375367"/>
    <lineage>
        <taxon>Bacteria</taxon>
        <taxon>Bacillati</taxon>
        <taxon>Actinomycetota</taxon>
        <taxon>Actinomycetes</taxon>
        <taxon>Kitasatosporales</taxon>
        <taxon>Streptomycetaceae</taxon>
        <taxon>Streptomyces</taxon>
    </lineage>
</organism>